<comment type="similarity">
    <text evidence="1">Belongs to the myoviridae tail sheath protein family.</text>
</comment>
<reference evidence="4" key="1">
    <citation type="submission" date="2022-08" db="EMBL/GenBank/DDBJ databases">
        <title>Mycobacterium kiyosense sp. nov., scotochromogenic slow-glowing species isolated from respiratory specimens.</title>
        <authorList>
            <person name="Fukano H."/>
            <person name="Kazumi Y."/>
            <person name="Sakagami N."/>
            <person name="Ato M."/>
            <person name="Mitarai S."/>
            <person name="Hoshino Y."/>
        </authorList>
    </citation>
    <scope>NUCLEOTIDE SEQUENCE</scope>
    <source>
        <strain evidence="4">1413</strain>
    </source>
</reference>
<dbReference type="PANTHER" id="PTHR35861:SF1">
    <property type="entry name" value="PHAGE TAIL SHEATH PROTEIN"/>
    <property type="match status" value="1"/>
</dbReference>
<accession>A0A9P3UYR1</accession>
<comment type="caution">
    <text evidence="4">The sequence shown here is derived from an EMBL/GenBank/DDBJ whole genome shotgun (WGS) entry which is preliminary data.</text>
</comment>
<proteinExistence type="inferred from homology"/>
<dbReference type="EMBL" id="BRZI01000028">
    <property type="protein sequence ID" value="GLD31636.1"/>
    <property type="molecule type" value="Genomic_DNA"/>
</dbReference>
<organism evidence="4 5">
    <name type="scientific">Mycobacterium kiyosense</name>
    <dbReference type="NCBI Taxonomy" id="2871094"/>
    <lineage>
        <taxon>Bacteria</taxon>
        <taxon>Bacillati</taxon>
        <taxon>Actinomycetota</taxon>
        <taxon>Actinomycetes</taxon>
        <taxon>Mycobacteriales</taxon>
        <taxon>Mycobacteriaceae</taxon>
        <taxon>Mycobacterium</taxon>
    </lineage>
</organism>
<gene>
    <name evidence="4" type="ORF">Mkiyose1413_35190</name>
</gene>
<feature type="domain" description="Tail sheath protein C-terminal" evidence="3">
    <location>
        <begin position="416"/>
        <end position="521"/>
    </location>
</feature>
<dbReference type="InterPro" id="IPR052042">
    <property type="entry name" value="Tail_sheath_structural"/>
</dbReference>
<sequence>MPLPLTYPGVYVNELPNPVRPIVGVPTSVAAFVGLAPQGIVDYPFQVNCWADYENQFGGLDSDWPMSYAVYLFFLNGGATALIVRADNPSDTTNYSVASLSLSSDITLQASSPGAWGTNLWATVDTTALVNPAVNQFNLTIRQVQQSTSGAQVVSQEVYAGANLIKGTPQYLPTLLAGSRLVTPAATNGWTKAPSNTPSGTSVPGTSTPGAQFAAPKPAAPADPADDADAQPPVPLGDPAKKTGIYALTKADIFNILCLPVDPANTYDPTTILEPAAAFCVPQRAMLIVDPPKEWASVAPLDFHAISTNPPLTPSANAAVYYPNLTLPDNTGATITVGPCGAVAGVWAATDSGRGVWKAPAGTAAAITGITDFTAHIDDGESGTINPLAVNGLRTMPAAGPVIWGARTTVGADQAQNQWKYLPVRRLALFIEESLRRGTQWAVFEPNAEPLWSSLRLNVTAFMQGLFRKGAFAGSTPADAYLVQCDVNNNPPDQVALGIVNVLVGFAPLYPAEFVIINIQQQQPGQS</sequence>
<evidence type="ECO:0000313" key="4">
    <source>
        <dbReference type="EMBL" id="GLD31636.1"/>
    </source>
</evidence>
<dbReference type="Pfam" id="PF17482">
    <property type="entry name" value="Phage_sheath_1C"/>
    <property type="match status" value="1"/>
</dbReference>
<evidence type="ECO:0000256" key="1">
    <source>
        <dbReference type="ARBA" id="ARBA00008005"/>
    </source>
</evidence>
<dbReference type="RefSeq" id="WP_236978764.1">
    <property type="nucleotide sequence ID" value="NZ_BRXE01000028.1"/>
</dbReference>
<evidence type="ECO:0000313" key="5">
    <source>
        <dbReference type="Proteomes" id="UP001064782"/>
    </source>
</evidence>
<protein>
    <submittedName>
        <fullName evidence="4">Tail protein</fullName>
    </submittedName>
</protein>
<feature type="compositionally biased region" description="Low complexity" evidence="2">
    <location>
        <begin position="194"/>
        <end position="223"/>
    </location>
</feature>
<keyword evidence="5" id="KW-1185">Reference proteome</keyword>
<dbReference type="InterPro" id="IPR020287">
    <property type="entry name" value="Tail_sheath_C"/>
</dbReference>
<dbReference type="PANTHER" id="PTHR35861">
    <property type="match status" value="1"/>
</dbReference>
<evidence type="ECO:0000256" key="2">
    <source>
        <dbReference type="SAM" id="MobiDB-lite"/>
    </source>
</evidence>
<name>A0A9P3UYR1_9MYCO</name>
<dbReference type="Gene3D" id="3.40.50.11780">
    <property type="match status" value="2"/>
</dbReference>
<dbReference type="AlphaFoldDB" id="A0A9P3UYR1"/>
<evidence type="ECO:0000259" key="3">
    <source>
        <dbReference type="Pfam" id="PF17482"/>
    </source>
</evidence>
<dbReference type="Proteomes" id="UP001064782">
    <property type="component" value="Unassembled WGS sequence"/>
</dbReference>
<feature type="region of interest" description="Disordered" evidence="2">
    <location>
        <begin position="188"/>
        <end position="238"/>
    </location>
</feature>
<dbReference type="GeneID" id="83632799"/>